<accession>A0A6J4HLP0</accession>
<dbReference type="AlphaFoldDB" id="A0A6J4HLP0"/>
<proteinExistence type="predicted"/>
<protein>
    <submittedName>
        <fullName evidence="2">Uncharacterized protein</fullName>
    </submittedName>
</protein>
<reference evidence="2" key="1">
    <citation type="submission" date="2020-02" db="EMBL/GenBank/DDBJ databases">
        <authorList>
            <person name="Meier V. D."/>
        </authorList>
    </citation>
    <scope>NUCLEOTIDE SEQUENCE</scope>
    <source>
        <strain evidence="2">AVDCRST_MAG77</strain>
    </source>
</reference>
<gene>
    <name evidence="2" type="ORF">AVDCRST_MAG77-836</name>
</gene>
<feature type="compositionally biased region" description="Basic and acidic residues" evidence="1">
    <location>
        <begin position="22"/>
        <end position="34"/>
    </location>
</feature>
<organism evidence="2">
    <name type="scientific">uncultured Chloroflexota bacterium</name>
    <dbReference type="NCBI Taxonomy" id="166587"/>
    <lineage>
        <taxon>Bacteria</taxon>
        <taxon>Bacillati</taxon>
        <taxon>Chloroflexota</taxon>
        <taxon>environmental samples</taxon>
    </lineage>
</organism>
<name>A0A6J4HLP0_9CHLR</name>
<feature type="region of interest" description="Disordered" evidence="1">
    <location>
        <begin position="1"/>
        <end position="34"/>
    </location>
</feature>
<sequence>MPATIRPSAGARPARSNRRVAKGTDTRPPTADESKYITGAEILIDAGMTLLRG</sequence>
<evidence type="ECO:0000313" key="2">
    <source>
        <dbReference type="EMBL" id="CAA9227944.1"/>
    </source>
</evidence>
<evidence type="ECO:0000256" key="1">
    <source>
        <dbReference type="SAM" id="MobiDB-lite"/>
    </source>
</evidence>
<dbReference type="EMBL" id="CADCTC010000055">
    <property type="protein sequence ID" value="CAA9227944.1"/>
    <property type="molecule type" value="Genomic_DNA"/>
</dbReference>